<reference evidence="1 2" key="1">
    <citation type="submission" date="2024-06" db="EMBL/GenBank/DDBJ databases">
        <title>Novosphingobium rhizovicinus M1R2S20.</title>
        <authorList>
            <person name="Sun J.-Q."/>
        </authorList>
    </citation>
    <scope>NUCLEOTIDE SEQUENCE [LARGE SCALE GENOMIC DNA]</scope>
    <source>
        <strain evidence="1 2">M1R2S20</strain>
    </source>
</reference>
<proteinExistence type="predicted"/>
<keyword evidence="2" id="KW-1185">Reference proteome</keyword>
<dbReference type="Proteomes" id="UP001556118">
    <property type="component" value="Unassembled WGS sequence"/>
</dbReference>
<gene>
    <name evidence="1" type="ORF">ABUH87_01395</name>
</gene>
<dbReference type="RefSeq" id="WP_367768245.1">
    <property type="nucleotide sequence ID" value="NZ_JBFNXR010000016.1"/>
</dbReference>
<protein>
    <submittedName>
        <fullName evidence="1">Uncharacterized protein</fullName>
    </submittedName>
</protein>
<dbReference type="EMBL" id="JBFNXR010000016">
    <property type="protein sequence ID" value="MEW9853841.1"/>
    <property type="molecule type" value="Genomic_DNA"/>
</dbReference>
<organism evidence="1 2">
    <name type="scientific">Novosphingobium rhizovicinum</name>
    <dbReference type="NCBI Taxonomy" id="3228928"/>
    <lineage>
        <taxon>Bacteria</taxon>
        <taxon>Pseudomonadati</taxon>
        <taxon>Pseudomonadota</taxon>
        <taxon>Alphaproteobacteria</taxon>
        <taxon>Sphingomonadales</taxon>
        <taxon>Sphingomonadaceae</taxon>
        <taxon>Novosphingobium</taxon>
    </lineage>
</organism>
<sequence>MGSAPGFAVRRGPLCNQLAALGLAIRNRMVIGGQDMAARELGTFNIVRKGEDYIIKIEDKDGEMTQFVADYDALDIIAEAIEEALDSDEEEALEVDDDEELEE</sequence>
<evidence type="ECO:0000313" key="2">
    <source>
        <dbReference type="Proteomes" id="UP001556118"/>
    </source>
</evidence>
<accession>A0ABV3R6Y5</accession>
<name>A0ABV3R6Y5_9SPHN</name>
<evidence type="ECO:0000313" key="1">
    <source>
        <dbReference type="EMBL" id="MEW9853841.1"/>
    </source>
</evidence>
<comment type="caution">
    <text evidence="1">The sequence shown here is derived from an EMBL/GenBank/DDBJ whole genome shotgun (WGS) entry which is preliminary data.</text>
</comment>